<name>A0A2N5T208_9BASI</name>
<evidence type="ECO:0000313" key="2">
    <source>
        <dbReference type="Proteomes" id="UP000235392"/>
    </source>
</evidence>
<evidence type="ECO:0000313" key="1">
    <source>
        <dbReference type="EMBL" id="PLW19507.1"/>
    </source>
</evidence>
<dbReference type="Proteomes" id="UP000235392">
    <property type="component" value="Unassembled WGS sequence"/>
</dbReference>
<comment type="caution">
    <text evidence="1">The sequence shown here is derived from an EMBL/GenBank/DDBJ whole genome shotgun (WGS) entry which is preliminary data.</text>
</comment>
<protein>
    <submittedName>
        <fullName evidence="1">Uncharacterized protein</fullName>
    </submittedName>
</protein>
<proteinExistence type="predicted"/>
<organism evidence="1 2">
    <name type="scientific">Puccinia coronata f. sp. avenae</name>
    <dbReference type="NCBI Taxonomy" id="200324"/>
    <lineage>
        <taxon>Eukaryota</taxon>
        <taxon>Fungi</taxon>
        <taxon>Dikarya</taxon>
        <taxon>Basidiomycota</taxon>
        <taxon>Pucciniomycotina</taxon>
        <taxon>Pucciniomycetes</taxon>
        <taxon>Pucciniales</taxon>
        <taxon>Pucciniaceae</taxon>
        <taxon>Puccinia</taxon>
    </lineage>
</organism>
<accession>A0A2N5T208</accession>
<sequence>MNEGPGSQQRDVWKDECGLIKATQKIGEVFWAVGLCLTYTQPLQDIIKSLKPAANSANGSTKATKLFLVMDTLNTKFLLVCSSALPANQLNHSTQTAVNNVRAIGTATANWFSSPQEGCLRGVNLIAGPRI</sequence>
<dbReference type="EMBL" id="PGCI01000713">
    <property type="protein sequence ID" value="PLW19507.1"/>
    <property type="molecule type" value="Genomic_DNA"/>
</dbReference>
<dbReference type="AlphaFoldDB" id="A0A2N5T208"/>
<gene>
    <name evidence="1" type="ORF">PCASD_18939</name>
</gene>
<reference evidence="1 2" key="1">
    <citation type="submission" date="2017-11" db="EMBL/GenBank/DDBJ databases">
        <title>De novo assembly and phasing of dikaryotic genomes from two isolates of Puccinia coronata f. sp. avenae, the causal agent of oat crown rust.</title>
        <authorList>
            <person name="Miller M.E."/>
            <person name="Zhang Y."/>
            <person name="Omidvar V."/>
            <person name="Sperschneider J."/>
            <person name="Schwessinger B."/>
            <person name="Raley C."/>
            <person name="Palmer J.M."/>
            <person name="Garnica D."/>
            <person name="Upadhyaya N."/>
            <person name="Rathjen J."/>
            <person name="Taylor J.M."/>
            <person name="Park R.F."/>
            <person name="Dodds P.N."/>
            <person name="Hirsch C.D."/>
            <person name="Kianian S.F."/>
            <person name="Figueroa M."/>
        </authorList>
    </citation>
    <scope>NUCLEOTIDE SEQUENCE [LARGE SCALE GENOMIC DNA]</scope>
    <source>
        <strain evidence="1">12SD80</strain>
    </source>
</reference>